<accession>A0A0V1KIV4</accession>
<dbReference type="AlphaFoldDB" id="A0A0V1KIV4"/>
<comment type="caution">
    <text evidence="1">The sequence shown here is derived from an EMBL/GenBank/DDBJ whole genome shotgun (WGS) entry which is preliminary data.</text>
</comment>
<dbReference type="Proteomes" id="UP000054721">
    <property type="component" value="Unassembled WGS sequence"/>
</dbReference>
<dbReference type="EMBL" id="JYDW01001204">
    <property type="protein sequence ID" value="KRZ47190.1"/>
    <property type="molecule type" value="Genomic_DNA"/>
</dbReference>
<protein>
    <submittedName>
        <fullName evidence="1">Uncharacterized protein</fullName>
    </submittedName>
</protein>
<sequence length="36" mass="4331">MREWPETPRTVQEQSIVRWEVLLSRQTHAEASLPLR</sequence>
<name>A0A0V1KIV4_9BILA</name>
<organism evidence="1 2">
    <name type="scientific">Trichinella nativa</name>
    <dbReference type="NCBI Taxonomy" id="6335"/>
    <lineage>
        <taxon>Eukaryota</taxon>
        <taxon>Metazoa</taxon>
        <taxon>Ecdysozoa</taxon>
        <taxon>Nematoda</taxon>
        <taxon>Enoplea</taxon>
        <taxon>Dorylaimia</taxon>
        <taxon>Trichinellida</taxon>
        <taxon>Trichinellidae</taxon>
        <taxon>Trichinella</taxon>
    </lineage>
</organism>
<keyword evidence="2" id="KW-1185">Reference proteome</keyword>
<reference evidence="1 2" key="1">
    <citation type="submission" date="2015-05" db="EMBL/GenBank/DDBJ databases">
        <title>Evolution of Trichinella species and genotypes.</title>
        <authorList>
            <person name="Korhonen P.K."/>
            <person name="Edoardo P."/>
            <person name="Giuseppe L.R."/>
            <person name="Gasser R.B."/>
        </authorList>
    </citation>
    <scope>NUCLEOTIDE SEQUENCE [LARGE SCALE GENOMIC DNA]</scope>
    <source>
        <strain evidence="1">ISS10</strain>
    </source>
</reference>
<evidence type="ECO:0000313" key="1">
    <source>
        <dbReference type="EMBL" id="KRZ47190.1"/>
    </source>
</evidence>
<proteinExistence type="predicted"/>
<gene>
    <name evidence="1" type="ORF">T02_279</name>
</gene>
<evidence type="ECO:0000313" key="2">
    <source>
        <dbReference type="Proteomes" id="UP000054721"/>
    </source>
</evidence>